<dbReference type="InterPro" id="IPR001471">
    <property type="entry name" value="AP2/ERF_dom"/>
</dbReference>
<feature type="domain" description="AP2/ERF" evidence="10">
    <location>
        <begin position="56"/>
        <end position="116"/>
    </location>
</feature>
<evidence type="ECO:0000256" key="6">
    <source>
        <dbReference type="ARBA" id="ARBA00023163"/>
    </source>
</evidence>
<sequence length="482" mass="50585">MCTRKLEEITGEWPPPALQAASTTSSSSEPCRRLSPPTSSKRPAGRTKFHETRHPVFRGVRRRGRAGRWVCEVRVPGRRGCRLWLGTFDAADAAARAHDAAMLALRGRAAACLNFADSAWLLAVPPPATLRCAADVQRAVARALEDFEQRESSSSVFPLAIDVVAEDAMSATSEPSTASDDDAVTSSSSSMTDADEEAEASPFELDVVSDMGWSLYYASLAEGLLMEPPASGASSDDDDDAIVDSGDIADNTTAMGQLMSSSATTAATATGPASPKRPAGRTKFQETRHPVFRGVRRRGRAGRWVCEVRVPGSRGDRLWVGTFDTAEDAARAHDAAMLALCGASASLNFADSAWLLHVPAASGHDQLPDVQRAASEAVAEFQRRGTAATATATSGDAASTAPPSPPVLPSNDDNASSVSTPAAAAALDNGMLHGDMFGGMRADLYYASLAQGLLIEPPPPPTTAEGFCDDEGCGGAEMELWS</sequence>
<feature type="compositionally biased region" description="Low complexity" evidence="9">
    <location>
        <begin position="386"/>
        <end position="401"/>
    </location>
</feature>
<dbReference type="Proteomes" id="UP000008022">
    <property type="component" value="Unassembled WGS sequence"/>
</dbReference>
<dbReference type="OMA" id="YEDMESN"/>
<protein>
    <recommendedName>
        <fullName evidence="10">AP2/ERF domain-containing protein</fullName>
    </recommendedName>
</protein>
<dbReference type="SMART" id="SM00380">
    <property type="entry name" value="AP2"/>
    <property type="match status" value="2"/>
</dbReference>
<dbReference type="AlphaFoldDB" id="A0A0E0QLZ4"/>
<keyword evidence="2" id="KW-0805">Transcription regulation</keyword>
<dbReference type="Gene3D" id="3.30.730.10">
    <property type="entry name" value="AP2/ERF domain"/>
    <property type="match status" value="2"/>
</dbReference>
<dbReference type="InterPro" id="IPR016177">
    <property type="entry name" value="DNA-bd_dom_sf"/>
</dbReference>
<name>A0A0E0QLZ4_ORYRU</name>
<evidence type="ECO:0000256" key="8">
    <source>
        <dbReference type="ARBA" id="ARBA00024343"/>
    </source>
</evidence>
<dbReference type="Gramene" id="ORUFI08G24960.1">
    <property type="protein sequence ID" value="ORUFI08G24960.1"/>
    <property type="gene ID" value="ORUFI08G24960"/>
</dbReference>
<evidence type="ECO:0000256" key="2">
    <source>
        <dbReference type="ARBA" id="ARBA00023015"/>
    </source>
</evidence>
<evidence type="ECO:0000256" key="5">
    <source>
        <dbReference type="ARBA" id="ARBA00023159"/>
    </source>
</evidence>
<evidence type="ECO:0000313" key="11">
    <source>
        <dbReference type="EnsemblPlants" id="ORUFI08G24960.1"/>
    </source>
</evidence>
<evidence type="ECO:0000313" key="12">
    <source>
        <dbReference type="Proteomes" id="UP000008022"/>
    </source>
</evidence>
<evidence type="ECO:0000259" key="10">
    <source>
        <dbReference type="PROSITE" id="PS51032"/>
    </source>
</evidence>
<feature type="compositionally biased region" description="Low complexity" evidence="9">
    <location>
        <begin position="261"/>
        <end position="270"/>
    </location>
</feature>
<accession>A0A0E0QLZ4</accession>
<dbReference type="PANTHER" id="PTHR31839:SF10">
    <property type="entry name" value="DEHYDRATION-RESPONSIVE ELEMENT-BINDING PROTEIN 1A"/>
    <property type="match status" value="1"/>
</dbReference>
<dbReference type="HOGENOM" id="CLU_571596_0_0_1"/>
<evidence type="ECO:0000256" key="7">
    <source>
        <dbReference type="ARBA" id="ARBA00023242"/>
    </source>
</evidence>
<evidence type="ECO:0000256" key="9">
    <source>
        <dbReference type="SAM" id="MobiDB-lite"/>
    </source>
</evidence>
<feature type="region of interest" description="Disordered" evidence="9">
    <location>
        <begin position="261"/>
        <end position="287"/>
    </location>
</feature>
<organism evidence="11 12">
    <name type="scientific">Oryza rufipogon</name>
    <name type="common">Brownbeard rice</name>
    <name type="synonym">Asian wild rice</name>
    <dbReference type="NCBI Taxonomy" id="4529"/>
    <lineage>
        <taxon>Eukaryota</taxon>
        <taxon>Viridiplantae</taxon>
        <taxon>Streptophyta</taxon>
        <taxon>Embryophyta</taxon>
        <taxon>Tracheophyta</taxon>
        <taxon>Spermatophyta</taxon>
        <taxon>Magnoliopsida</taxon>
        <taxon>Liliopsida</taxon>
        <taxon>Poales</taxon>
        <taxon>Poaceae</taxon>
        <taxon>BOP clade</taxon>
        <taxon>Oryzoideae</taxon>
        <taxon>Oryzeae</taxon>
        <taxon>Oryzinae</taxon>
        <taxon>Oryza</taxon>
    </lineage>
</organism>
<keyword evidence="5" id="KW-0010">Activator</keyword>
<feature type="region of interest" description="Disordered" evidence="9">
    <location>
        <begin position="168"/>
        <end position="201"/>
    </location>
</feature>
<dbReference type="PROSITE" id="PS51032">
    <property type="entry name" value="AP2_ERF"/>
    <property type="match status" value="2"/>
</dbReference>
<keyword evidence="4" id="KW-0238">DNA-binding</keyword>
<keyword evidence="7" id="KW-0539">Nucleus</keyword>
<dbReference type="eggNOG" id="ENOG502SNA4">
    <property type="taxonomic scope" value="Eukaryota"/>
</dbReference>
<proteinExistence type="inferred from homology"/>
<feature type="region of interest" description="Disordered" evidence="9">
    <location>
        <begin position="1"/>
        <end position="51"/>
    </location>
</feature>
<feature type="region of interest" description="Disordered" evidence="9">
    <location>
        <begin position="228"/>
        <end position="247"/>
    </location>
</feature>
<feature type="domain" description="AP2/ERF" evidence="10">
    <location>
        <begin position="291"/>
        <end position="350"/>
    </location>
</feature>
<dbReference type="Pfam" id="PF00847">
    <property type="entry name" value="AP2"/>
    <property type="match status" value="2"/>
</dbReference>
<dbReference type="PANTHER" id="PTHR31839">
    <property type="entry name" value="DEHYDRATION-RESPONSIVE ELEMENT-BINDING PROTEIN 1D"/>
    <property type="match status" value="1"/>
</dbReference>
<keyword evidence="3" id="KW-0346">Stress response</keyword>
<evidence type="ECO:0000256" key="3">
    <source>
        <dbReference type="ARBA" id="ARBA00023016"/>
    </source>
</evidence>
<dbReference type="InterPro" id="IPR045277">
    <property type="entry name" value="DRE1A-I"/>
</dbReference>
<dbReference type="InterPro" id="IPR036955">
    <property type="entry name" value="AP2/ERF_dom_sf"/>
</dbReference>
<keyword evidence="12" id="KW-1185">Reference proteome</keyword>
<evidence type="ECO:0000256" key="4">
    <source>
        <dbReference type="ARBA" id="ARBA00023125"/>
    </source>
</evidence>
<feature type="region of interest" description="Disordered" evidence="9">
    <location>
        <begin position="381"/>
        <end position="419"/>
    </location>
</feature>
<keyword evidence="6" id="KW-0804">Transcription</keyword>
<evidence type="ECO:0000256" key="1">
    <source>
        <dbReference type="ARBA" id="ARBA00004123"/>
    </source>
</evidence>
<dbReference type="GO" id="GO:0003700">
    <property type="term" value="F:DNA-binding transcription factor activity"/>
    <property type="evidence" value="ECO:0007669"/>
    <property type="project" value="InterPro"/>
</dbReference>
<reference evidence="12" key="1">
    <citation type="submission" date="2013-06" db="EMBL/GenBank/DDBJ databases">
        <authorList>
            <person name="Zhao Q."/>
        </authorList>
    </citation>
    <scope>NUCLEOTIDE SEQUENCE</scope>
    <source>
        <strain evidence="12">cv. W1943</strain>
    </source>
</reference>
<comment type="similarity">
    <text evidence="8">Belongs to the AP2/ERF transcription factor family. ERF subfamily.</text>
</comment>
<reference evidence="11" key="2">
    <citation type="submission" date="2015-06" db="UniProtKB">
        <authorList>
            <consortium name="EnsemblPlants"/>
        </authorList>
    </citation>
    <scope>IDENTIFICATION</scope>
</reference>
<dbReference type="GO" id="GO:0005634">
    <property type="term" value="C:nucleus"/>
    <property type="evidence" value="ECO:0007669"/>
    <property type="project" value="UniProtKB-SubCell"/>
</dbReference>
<dbReference type="CDD" id="cd00018">
    <property type="entry name" value="AP2"/>
    <property type="match status" value="1"/>
</dbReference>
<dbReference type="EnsemblPlants" id="ORUFI08G24960.1">
    <property type="protein sequence ID" value="ORUFI08G24960.1"/>
    <property type="gene ID" value="ORUFI08G24960"/>
</dbReference>
<comment type="subcellular location">
    <subcellularLocation>
        <location evidence="1">Nucleus</location>
    </subcellularLocation>
</comment>
<dbReference type="SUPFAM" id="SSF54171">
    <property type="entry name" value="DNA-binding domain"/>
    <property type="match status" value="2"/>
</dbReference>
<dbReference type="GO" id="GO:0003677">
    <property type="term" value="F:DNA binding"/>
    <property type="evidence" value="ECO:0007669"/>
    <property type="project" value="UniProtKB-KW"/>
</dbReference>